<dbReference type="PANTHER" id="PTHR31490">
    <property type="entry name" value="GLYCOSYL HYDROLASE"/>
    <property type="match status" value="1"/>
</dbReference>
<comment type="caution">
    <text evidence="12">The sequence shown here is derived from an EMBL/GenBank/DDBJ whole genome shotgun (WGS) entry which is preliminary data.</text>
</comment>
<dbReference type="Gene3D" id="3.20.20.80">
    <property type="entry name" value="Glycosidases"/>
    <property type="match status" value="1"/>
</dbReference>
<evidence type="ECO:0000256" key="6">
    <source>
        <dbReference type="ARBA" id="ARBA00023277"/>
    </source>
</evidence>
<accession>A0ABR9P5V2</accession>
<dbReference type="Pfam" id="PF00331">
    <property type="entry name" value="Glyco_hydro_10"/>
    <property type="match status" value="1"/>
</dbReference>
<keyword evidence="6 9" id="KW-0119">Carbohydrate metabolism</keyword>
<evidence type="ECO:0000256" key="4">
    <source>
        <dbReference type="ARBA" id="ARBA00022729"/>
    </source>
</evidence>
<dbReference type="EMBL" id="JADBGI010000008">
    <property type="protein sequence ID" value="MBE2999228.1"/>
    <property type="molecule type" value="Genomic_DNA"/>
</dbReference>
<dbReference type="EC" id="3.2.1.8" evidence="9"/>
<keyword evidence="13" id="KW-1185">Reference proteome</keyword>
<evidence type="ECO:0000256" key="10">
    <source>
        <dbReference type="SAM" id="SignalP"/>
    </source>
</evidence>
<evidence type="ECO:0000256" key="2">
    <source>
        <dbReference type="ARBA" id="ARBA00007495"/>
    </source>
</evidence>
<evidence type="ECO:0000259" key="11">
    <source>
        <dbReference type="PROSITE" id="PS51760"/>
    </source>
</evidence>
<dbReference type="InterPro" id="IPR017853">
    <property type="entry name" value="GH"/>
</dbReference>
<dbReference type="SMART" id="SM00633">
    <property type="entry name" value="Glyco_10"/>
    <property type="match status" value="1"/>
</dbReference>
<dbReference type="RefSeq" id="WP_193121856.1">
    <property type="nucleotide sequence ID" value="NZ_JADBGI010000008.1"/>
</dbReference>
<evidence type="ECO:0000256" key="7">
    <source>
        <dbReference type="ARBA" id="ARBA00023295"/>
    </source>
</evidence>
<evidence type="ECO:0000256" key="8">
    <source>
        <dbReference type="ARBA" id="ARBA00023326"/>
    </source>
</evidence>
<dbReference type="InterPro" id="IPR044846">
    <property type="entry name" value="GH10"/>
</dbReference>
<reference evidence="12 13" key="1">
    <citation type="submission" date="2020-09" db="EMBL/GenBank/DDBJ databases">
        <title>Diversity and distribution of actinomycetes associated with coral in the coast of Hainan.</title>
        <authorList>
            <person name="Li F."/>
        </authorList>
    </citation>
    <scope>NUCLEOTIDE SEQUENCE [LARGE SCALE GENOMIC DNA]</scope>
    <source>
        <strain evidence="12 13">HNM0947</strain>
    </source>
</reference>
<dbReference type="SUPFAM" id="SSF51445">
    <property type="entry name" value="(Trans)glycosidases"/>
    <property type="match status" value="1"/>
</dbReference>
<dbReference type="PROSITE" id="PS51760">
    <property type="entry name" value="GH10_2"/>
    <property type="match status" value="1"/>
</dbReference>
<evidence type="ECO:0000256" key="1">
    <source>
        <dbReference type="ARBA" id="ARBA00000681"/>
    </source>
</evidence>
<dbReference type="PRINTS" id="PR00134">
    <property type="entry name" value="GLHYDRLASE10"/>
</dbReference>
<organism evidence="12 13">
    <name type="scientific">Nocardiopsis coralli</name>
    <dbReference type="NCBI Taxonomy" id="2772213"/>
    <lineage>
        <taxon>Bacteria</taxon>
        <taxon>Bacillati</taxon>
        <taxon>Actinomycetota</taxon>
        <taxon>Actinomycetes</taxon>
        <taxon>Streptosporangiales</taxon>
        <taxon>Nocardiopsidaceae</taxon>
        <taxon>Nocardiopsis</taxon>
    </lineage>
</organism>
<dbReference type="InterPro" id="IPR001000">
    <property type="entry name" value="GH10_dom"/>
</dbReference>
<comment type="catalytic activity">
    <reaction evidence="1 9">
        <text>Endohydrolysis of (1-&gt;4)-beta-D-xylosidic linkages in xylans.</text>
        <dbReference type="EC" id="3.2.1.8"/>
    </reaction>
</comment>
<keyword evidence="5 9" id="KW-0378">Hydrolase</keyword>
<feature type="signal peptide" evidence="10">
    <location>
        <begin position="1"/>
        <end position="28"/>
    </location>
</feature>
<keyword evidence="7 9" id="KW-0326">Glycosidase</keyword>
<keyword evidence="8 9" id="KW-0624">Polysaccharide degradation</keyword>
<evidence type="ECO:0000256" key="9">
    <source>
        <dbReference type="RuleBase" id="RU361174"/>
    </source>
</evidence>
<evidence type="ECO:0000256" key="3">
    <source>
        <dbReference type="ARBA" id="ARBA00022651"/>
    </source>
</evidence>
<evidence type="ECO:0000256" key="5">
    <source>
        <dbReference type="ARBA" id="ARBA00022801"/>
    </source>
</evidence>
<comment type="similarity">
    <text evidence="2 9">Belongs to the glycosyl hydrolase 10 (cellulase F) family.</text>
</comment>
<evidence type="ECO:0000313" key="13">
    <source>
        <dbReference type="Proteomes" id="UP000806528"/>
    </source>
</evidence>
<dbReference type="Proteomes" id="UP000806528">
    <property type="component" value="Unassembled WGS sequence"/>
</dbReference>
<proteinExistence type="inferred from homology"/>
<name>A0ABR9P5V2_9ACTN</name>
<protein>
    <recommendedName>
        <fullName evidence="9">Beta-xylanase</fullName>
        <ecNumber evidence="9">3.2.1.8</ecNumber>
    </recommendedName>
</protein>
<sequence>MPRPRLTTSLTATAAAVPLALLPISPVAVQEAAQDTLRDAAPEGFHIGSSVAGGGHHDAEPYPDPFTHDEEYTDVLAREFASLTPENRMKWSEIHPAEGSYDFDAADRIVEFAEANGQEVRGHALLWHDQNPDWLEEGDHTEGELREILRDHVTTVVGRYEGRVHQWDVGNELIGDDNELRTEENFWLRELGPEIIGDVFRWAHEADPAAELFLNDYNVEDVNDKSDAYLALVEDLLADGVPVHGFSAQAHLSTAAGYPGSLEENLDRFGDLGLRTALSEVDVRVETPHEGAGATEEQLAEQSDFYTRALQACLDAESCTSFTVWSFTDRYSWIPIAFPGEGAGSIMDDDLNPKPAYDALRETLQAHTG</sequence>
<keyword evidence="3" id="KW-0858">Xylan degradation</keyword>
<gene>
    <name evidence="12" type="ORF">IDM40_11005</name>
</gene>
<evidence type="ECO:0000313" key="12">
    <source>
        <dbReference type="EMBL" id="MBE2999228.1"/>
    </source>
</evidence>
<keyword evidence="4 10" id="KW-0732">Signal</keyword>
<dbReference type="PANTHER" id="PTHR31490:SF88">
    <property type="entry name" value="BETA-XYLANASE"/>
    <property type="match status" value="1"/>
</dbReference>
<feature type="chain" id="PRO_5047288914" description="Beta-xylanase" evidence="10">
    <location>
        <begin position="29"/>
        <end position="369"/>
    </location>
</feature>
<feature type="domain" description="GH10" evidence="11">
    <location>
        <begin position="56"/>
        <end position="363"/>
    </location>
</feature>